<gene>
    <name evidence="4" type="ORF">FZZ93_17825</name>
</gene>
<dbReference type="OrthoDB" id="6155254at2"/>
<feature type="signal peptide" evidence="3">
    <location>
        <begin position="1"/>
        <end position="42"/>
    </location>
</feature>
<dbReference type="Gene3D" id="3.30.70.2970">
    <property type="entry name" value="Protein of unknown function (DUF541), domain 2"/>
    <property type="match status" value="1"/>
</dbReference>
<dbReference type="Proteomes" id="UP000324260">
    <property type="component" value="Unassembled WGS sequence"/>
</dbReference>
<keyword evidence="5" id="KW-1185">Reference proteome</keyword>
<comment type="caution">
    <text evidence="4">The sequence shown here is derived from an EMBL/GenBank/DDBJ whole genome shotgun (WGS) entry which is preliminary data.</text>
</comment>
<dbReference type="InterPro" id="IPR007497">
    <property type="entry name" value="SIMPL/DUF541"/>
</dbReference>
<protein>
    <submittedName>
        <fullName evidence="4">DUF541 domain-containing protein</fullName>
    </submittedName>
</protein>
<feature type="region of interest" description="Disordered" evidence="2">
    <location>
        <begin position="124"/>
        <end position="144"/>
    </location>
</feature>
<keyword evidence="3" id="KW-0732">Signal</keyword>
<feature type="coiled-coil region" evidence="1">
    <location>
        <begin position="82"/>
        <end position="116"/>
    </location>
</feature>
<keyword evidence="1" id="KW-0175">Coiled coil</keyword>
<evidence type="ECO:0000313" key="5">
    <source>
        <dbReference type="Proteomes" id="UP000324260"/>
    </source>
</evidence>
<evidence type="ECO:0000256" key="1">
    <source>
        <dbReference type="SAM" id="Coils"/>
    </source>
</evidence>
<feature type="chain" id="PRO_5022746799" evidence="3">
    <location>
        <begin position="43"/>
        <end position="281"/>
    </location>
</feature>
<dbReference type="PANTHER" id="PTHR34387">
    <property type="entry name" value="SLR1258 PROTEIN"/>
    <property type="match status" value="1"/>
</dbReference>
<dbReference type="Pfam" id="PF04402">
    <property type="entry name" value="SIMPL"/>
    <property type="match status" value="1"/>
</dbReference>
<evidence type="ECO:0000256" key="3">
    <source>
        <dbReference type="SAM" id="SignalP"/>
    </source>
</evidence>
<organism evidence="4 5">
    <name type="scientific">Halomonas eurihalina</name>
    <dbReference type="NCBI Taxonomy" id="42566"/>
    <lineage>
        <taxon>Bacteria</taxon>
        <taxon>Pseudomonadati</taxon>
        <taxon>Pseudomonadota</taxon>
        <taxon>Gammaproteobacteria</taxon>
        <taxon>Oceanospirillales</taxon>
        <taxon>Halomonadaceae</taxon>
        <taxon>Halomonas</taxon>
    </lineage>
</organism>
<name>A0A5D9CLM9_HALER</name>
<proteinExistence type="predicted"/>
<evidence type="ECO:0000256" key="2">
    <source>
        <dbReference type="SAM" id="MobiDB-lite"/>
    </source>
</evidence>
<dbReference type="GO" id="GO:0006974">
    <property type="term" value="P:DNA damage response"/>
    <property type="evidence" value="ECO:0007669"/>
    <property type="project" value="TreeGrafter"/>
</dbReference>
<dbReference type="Gene3D" id="3.30.110.170">
    <property type="entry name" value="Protein of unknown function (DUF541), domain 1"/>
    <property type="match status" value="1"/>
</dbReference>
<accession>A0A5D9CLM9</accession>
<dbReference type="EMBL" id="VTPU01000029">
    <property type="protein sequence ID" value="TZG30995.1"/>
    <property type="molecule type" value="Genomic_DNA"/>
</dbReference>
<reference evidence="4 5" key="1">
    <citation type="submission" date="2019-08" db="EMBL/GenBank/DDBJ databases">
        <title>Draft Genome Sequence of Halomonas eurihalina Isolated from Preserved Hide-surface.</title>
        <authorList>
            <person name="Hussain S.A."/>
            <person name="Xu A."/>
            <person name="Sarker M."/>
            <person name="Sommers C."/>
        </authorList>
    </citation>
    <scope>NUCLEOTIDE SEQUENCE [LARGE SCALE GENOMIC DNA]</scope>
    <source>
        <strain evidence="4 5">MS1</strain>
    </source>
</reference>
<sequence length="281" mass="30570">MAPSTDFNREKESAMSLVNRRPLLPGALLSALLLATPMLAAAQQDTPRNRLDVQAQAELQVVPDEATLSARLWERTPAVAQREDTQTDSEALAKARQRLEERATTLIQTLEDAGLERDAISAGSLRVQPESLQGKSDGESEPTPLVRTRLERPFQIEIADLDDLPMMLDALTEAGVNALDGVTYDLSDREQATDEALTKALEKARHKAELMARTLDVTLGPVINVSENHAPVFQPRMMAMSADAAPESAGSNAEYRPGTITLDAMVNVSWAIESASEQSEQ</sequence>
<evidence type="ECO:0000313" key="4">
    <source>
        <dbReference type="EMBL" id="TZG30995.1"/>
    </source>
</evidence>
<dbReference type="InterPro" id="IPR052022">
    <property type="entry name" value="26kDa_periplasmic_antigen"/>
</dbReference>
<dbReference type="PANTHER" id="PTHR34387:SF1">
    <property type="entry name" value="PERIPLASMIC IMMUNOGENIC PROTEIN"/>
    <property type="match status" value="1"/>
</dbReference>
<dbReference type="AlphaFoldDB" id="A0A5D9CLM9"/>